<accession>A0A918ZS14</accession>
<name>A0A918ZS14_9ACTN</name>
<evidence type="ECO:0000313" key="2">
    <source>
        <dbReference type="Proteomes" id="UP000603227"/>
    </source>
</evidence>
<gene>
    <name evidence="1" type="ORF">GCM10017771_91160</name>
</gene>
<organism evidence="1 2">
    <name type="scientific">Streptomyces capitiformicae</name>
    <dbReference type="NCBI Taxonomy" id="2014920"/>
    <lineage>
        <taxon>Bacteria</taxon>
        <taxon>Bacillati</taxon>
        <taxon>Actinomycetota</taxon>
        <taxon>Actinomycetes</taxon>
        <taxon>Kitasatosporales</taxon>
        <taxon>Streptomycetaceae</taxon>
        <taxon>Streptomyces</taxon>
    </lineage>
</organism>
<reference evidence="1" key="1">
    <citation type="journal article" date="2014" name="Int. J. Syst. Evol. Microbiol.">
        <title>Complete genome sequence of Corynebacterium casei LMG S-19264T (=DSM 44701T), isolated from a smear-ripened cheese.</title>
        <authorList>
            <consortium name="US DOE Joint Genome Institute (JGI-PGF)"/>
            <person name="Walter F."/>
            <person name="Albersmeier A."/>
            <person name="Kalinowski J."/>
            <person name="Ruckert C."/>
        </authorList>
    </citation>
    <scope>NUCLEOTIDE SEQUENCE</scope>
    <source>
        <strain evidence="1">CGMCC 4.7403</strain>
    </source>
</reference>
<evidence type="ECO:0000313" key="1">
    <source>
        <dbReference type="EMBL" id="GHE67431.1"/>
    </source>
</evidence>
<dbReference type="AlphaFoldDB" id="A0A918ZS14"/>
<reference evidence="1" key="2">
    <citation type="submission" date="2020-09" db="EMBL/GenBank/DDBJ databases">
        <authorList>
            <person name="Sun Q."/>
            <person name="Zhou Y."/>
        </authorList>
    </citation>
    <scope>NUCLEOTIDE SEQUENCE</scope>
    <source>
        <strain evidence="1">CGMCC 4.7403</strain>
    </source>
</reference>
<keyword evidence="2" id="KW-1185">Reference proteome</keyword>
<dbReference type="Proteomes" id="UP000603227">
    <property type="component" value="Unassembled WGS sequence"/>
</dbReference>
<dbReference type="EMBL" id="BNAT01000067">
    <property type="protein sequence ID" value="GHE67431.1"/>
    <property type="molecule type" value="Genomic_DNA"/>
</dbReference>
<proteinExistence type="predicted"/>
<protein>
    <submittedName>
        <fullName evidence="1">Uncharacterized protein</fullName>
    </submittedName>
</protein>
<comment type="caution">
    <text evidence="1">The sequence shown here is derived from an EMBL/GenBank/DDBJ whole genome shotgun (WGS) entry which is preliminary data.</text>
</comment>
<sequence length="151" mass="15980">MPEPDSEGWVRVDHGEDEILAEELAALGAVVGGSRRLTRLVAKLMRKNVHEIDLEMPLPFDDAVRRVAKVLGHAGRAVGSMHVEPGVDQETIRVVTSGGAGGMNPVVVTALVTKGGMGSSKVRLRAAAKEGLIKQRAGEKTAARLAGWLSE</sequence>